<feature type="compositionally biased region" description="Basic and acidic residues" evidence="2">
    <location>
        <begin position="257"/>
        <end position="271"/>
    </location>
</feature>
<sequence>MSNPFDFAKNFFKTNQDSTPERFLADIGQCIADERRKRQDLVSQMKAASDSATAAVHADNIIDARRYLQDQEDFKKQILKSDEALDEFQEMKERVNRVRDLEERQEQMKKWTDMMKRTMSRINYKDMKKDKDELEENIKMCDAAHEYVAKGPVKKDRDTMKEEKVAAELEKLIDAKRAKELAAAPSAPTHMITSAMNTVSTGTSITYPIGTNQGSNDLPFRDLVSTNLNPIHHAPTDPISGNPNSTHLTAAFMPRPEMSDDLRQRFEKLKR</sequence>
<evidence type="ECO:0000313" key="4">
    <source>
        <dbReference type="Proteomes" id="UP000799753"/>
    </source>
</evidence>
<accession>A0A6A6RKH1</accession>
<name>A0A6A6RKH1_9PLEO</name>
<proteinExistence type="predicted"/>
<keyword evidence="4" id="KW-1185">Reference proteome</keyword>
<feature type="coiled-coil region" evidence="1">
    <location>
        <begin position="81"/>
        <end position="144"/>
    </location>
</feature>
<keyword evidence="1" id="KW-0175">Coiled coil</keyword>
<dbReference type="AlphaFoldDB" id="A0A6A6RKH1"/>
<gene>
    <name evidence="3" type="ORF">P280DRAFT_484574</name>
</gene>
<evidence type="ECO:0000256" key="2">
    <source>
        <dbReference type="SAM" id="MobiDB-lite"/>
    </source>
</evidence>
<evidence type="ECO:0000313" key="3">
    <source>
        <dbReference type="EMBL" id="KAF2635523.1"/>
    </source>
</evidence>
<evidence type="ECO:0000256" key="1">
    <source>
        <dbReference type="SAM" id="Coils"/>
    </source>
</evidence>
<protein>
    <submittedName>
        <fullName evidence="3">Uncharacterized protein</fullName>
    </submittedName>
</protein>
<reference evidence="3" key="1">
    <citation type="journal article" date="2020" name="Stud. Mycol.">
        <title>101 Dothideomycetes genomes: a test case for predicting lifestyles and emergence of pathogens.</title>
        <authorList>
            <person name="Haridas S."/>
            <person name="Albert R."/>
            <person name="Binder M."/>
            <person name="Bloem J."/>
            <person name="Labutti K."/>
            <person name="Salamov A."/>
            <person name="Andreopoulos B."/>
            <person name="Baker S."/>
            <person name="Barry K."/>
            <person name="Bills G."/>
            <person name="Bluhm B."/>
            <person name="Cannon C."/>
            <person name="Castanera R."/>
            <person name="Culley D."/>
            <person name="Daum C."/>
            <person name="Ezra D."/>
            <person name="Gonzalez J."/>
            <person name="Henrissat B."/>
            <person name="Kuo A."/>
            <person name="Liang C."/>
            <person name="Lipzen A."/>
            <person name="Lutzoni F."/>
            <person name="Magnuson J."/>
            <person name="Mondo S."/>
            <person name="Nolan M."/>
            <person name="Ohm R."/>
            <person name="Pangilinan J."/>
            <person name="Park H.-J."/>
            <person name="Ramirez L."/>
            <person name="Alfaro M."/>
            <person name="Sun H."/>
            <person name="Tritt A."/>
            <person name="Yoshinaga Y."/>
            <person name="Zwiers L.-H."/>
            <person name="Turgeon B."/>
            <person name="Goodwin S."/>
            <person name="Spatafora J."/>
            <person name="Crous P."/>
            <person name="Grigoriev I."/>
        </authorList>
    </citation>
    <scope>NUCLEOTIDE SEQUENCE</scope>
    <source>
        <strain evidence="3">CBS 473.64</strain>
    </source>
</reference>
<feature type="compositionally biased region" description="Polar residues" evidence="2">
    <location>
        <begin position="239"/>
        <end position="248"/>
    </location>
</feature>
<feature type="region of interest" description="Disordered" evidence="2">
    <location>
        <begin position="232"/>
        <end position="271"/>
    </location>
</feature>
<dbReference type="EMBL" id="MU006806">
    <property type="protein sequence ID" value="KAF2635523.1"/>
    <property type="molecule type" value="Genomic_DNA"/>
</dbReference>
<dbReference type="Proteomes" id="UP000799753">
    <property type="component" value="Unassembled WGS sequence"/>
</dbReference>
<organism evidence="3 4">
    <name type="scientific">Massarina eburnea CBS 473.64</name>
    <dbReference type="NCBI Taxonomy" id="1395130"/>
    <lineage>
        <taxon>Eukaryota</taxon>
        <taxon>Fungi</taxon>
        <taxon>Dikarya</taxon>
        <taxon>Ascomycota</taxon>
        <taxon>Pezizomycotina</taxon>
        <taxon>Dothideomycetes</taxon>
        <taxon>Pleosporomycetidae</taxon>
        <taxon>Pleosporales</taxon>
        <taxon>Massarineae</taxon>
        <taxon>Massarinaceae</taxon>
        <taxon>Massarina</taxon>
    </lineage>
</organism>